<dbReference type="EMBL" id="QGGL01000003">
    <property type="protein sequence ID" value="PWK15690.1"/>
    <property type="molecule type" value="Genomic_DNA"/>
</dbReference>
<evidence type="ECO:0000256" key="2">
    <source>
        <dbReference type="ARBA" id="ARBA00007886"/>
    </source>
</evidence>
<evidence type="ECO:0000313" key="10">
    <source>
        <dbReference type="EMBL" id="PWK15690.1"/>
    </source>
</evidence>
<name>A0A316DYW6_9BACL</name>
<dbReference type="RefSeq" id="WP_109686971.1">
    <property type="nucleotide sequence ID" value="NZ_QGGL01000003.1"/>
</dbReference>
<dbReference type="Pfam" id="PF25198">
    <property type="entry name" value="Spore_GerAC_N"/>
    <property type="match status" value="1"/>
</dbReference>
<comment type="caution">
    <text evidence="10">The sequence shown here is derived from an EMBL/GenBank/DDBJ whole genome shotgun (WGS) entry which is preliminary data.</text>
</comment>
<accession>A0A316DYW6</accession>
<dbReference type="InterPro" id="IPR008844">
    <property type="entry name" value="Spore_GerAC-like"/>
</dbReference>
<evidence type="ECO:0000259" key="9">
    <source>
        <dbReference type="Pfam" id="PF25198"/>
    </source>
</evidence>
<evidence type="ECO:0000256" key="5">
    <source>
        <dbReference type="ARBA" id="ARBA00023136"/>
    </source>
</evidence>
<dbReference type="PANTHER" id="PTHR35789:SF1">
    <property type="entry name" value="SPORE GERMINATION PROTEIN B3"/>
    <property type="match status" value="1"/>
</dbReference>
<evidence type="ECO:0000256" key="1">
    <source>
        <dbReference type="ARBA" id="ARBA00004635"/>
    </source>
</evidence>
<dbReference type="InterPro" id="IPR057336">
    <property type="entry name" value="GerAC_N"/>
</dbReference>
<dbReference type="NCBIfam" id="TIGR02887">
    <property type="entry name" value="spore_ger_x_C"/>
    <property type="match status" value="1"/>
</dbReference>
<dbReference type="Gene3D" id="3.30.300.210">
    <property type="entry name" value="Nutrient germinant receptor protein C, domain 3"/>
    <property type="match status" value="1"/>
</dbReference>
<evidence type="ECO:0000256" key="7">
    <source>
        <dbReference type="ARBA" id="ARBA00023288"/>
    </source>
</evidence>
<proteinExistence type="inferred from homology"/>
<evidence type="ECO:0000256" key="6">
    <source>
        <dbReference type="ARBA" id="ARBA00023139"/>
    </source>
</evidence>
<comment type="subcellular location">
    <subcellularLocation>
        <location evidence="1">Membrane</location>
        <topology evidence="1">Lipid-anchor</topology>
    </subcellularLocation>
</comment>
<dbReference type="Pfam" id="PF05504">
    <property type="entry name" value="Spore_GerAC"/>
    <property type="match status" value="1"/>
</dbReference>
<keyword evidence="7" id="KW-0449">Lipoprotein</keyword>
<protein>
    <submittedName>
        <fullName evidence="10">Spore germination protein KC</fullName>
    </submittedName>
</protein>
<dbReference type="OrthoDB" id="9816067at2"/>
<evidence type="ECO:0000259" key="8">
    <source>
        <dbReference type="Pfam" id="PF05504"/>
    </source>
</evidence>
<dbReference type="PANTHER" id="PTHR35789">
    <property type="entry name" value="SPORE GERMINATION PROTEIN B3"/>
    <property type="match status" value="1"/>
</dbReference>
<feature type="domain" description="Spore germination GerAC-like C-terminal" evidence="8">
    <location>
        <begin position="216"/>
        <end position="380"/>
    </location>
</feature>
<evidence type="ECO:0000313" key="11">
    <source>
        <dbReference type="Proteomes" id="UP000245634"/>
    </source>
</evidence>
<reference evidence="10 11" key="1">
    <citation type="submission" date="2018-05" db="EMBL/GenBank/DDBJ databases">
        <title>Genomic Encyclopedia of Type Strains, Phase IV (KMG-IV): sequencing the most valuable type-strain genomes for metagenomic binning, comparative biology and taxonomic classification.</title>
        <authorList>
            <person name="Goeker M."/>
        </authorList>
    </citation>
    <scope>NUCLEOTIDE SEQUENCE [LARGE SCALE GENOMIC DNA]</scope>
    <source>
        <strain evidence="10 11">DSM 18773</strain>
    </source>
</reference>
<dbReference type="AlphaFoldDB" id="A0A316DYW6"/>
<evidence type="ECO:0000256" key="4">
    <source>
        <dbReference type="ARBA" id="ARBA00022729"/>
    </source>
</evidence>
<dbReference type="InterPro" id="IPR046953">
    <property type="entry name" value="Spore_GerAC-like_C"/>
</dbReference>
<dbReference type="InterPro" id="IPR038501">
    <property type="entry name" value="Spore_GerAC_C_sf"/>
</dbReference>
<gene>
    <name evidence="10" type="ORF">C7459_103230</name>
</gene>
<keyword evidence="4" id="KW-0732">Signal</keyword>
<comment type="similarity">
    <text evidence="2">Belongs to the GerABKC lipoprotein family.</text>
</comment>
<organism evidence="10 11">
    <name type="scientific">Tumebacillus permanentifrigoris</name>
    <dbReference type="NCBI Taxonomy" id="378543"/>
    <lineage>
        <taxon>Bacteria</taxon>
        <taxon>Bacillati</taxon>
        <taxon>Bacillota</taxon>
        <taxon>Bacilli</taxon>
        <taxon>Bacillales</taxon>
        <taxon>Alicyclobacillaceae</taxon>
        <taxon>Tumebacillus</taxon>
    </lineage>
</organism>
<dbReference type="GO" id="GO:0009847">
    <property type="term" value="P:spore germination"/>
    <property type="evidence" value="ECO:0007669"/>
    <property type="project" value="InterPro"/>
</dbReference>
<keyword evidence="3" id="KW-0309">Germination</keyword>
<sequence length="395" mass="43804">MKWKSLLLGGLLMVPVVLSGCWDRREINDVAFVLASGFDKEKDQYRVSVQVPLPSQLGGIGGSGGGGGTSGDKSWYVESMTGSTIREANEKQQRSLSRQLYFAHRRVLLIGDEAAREGVKEYLDILARVPQNRLGTFVLITKGETRDVMNAEESIEQTPAEMMRELAQNTMRKPRTAKHFIETLLSDGIDPYAPAIQVVKTQSGSGKEKTTIKVIGLAVFSKGKLQGILNPEESQGALIAMNQAVQPMINLPAPKGEGQLSILLGETNVNIKPALEGDKIKMRIVVRGKGSLIENTSAYDVTAGHNMEDTEKRLDESLKQSLQKSIDMLRMKLHADPIGFGDIVYRKFPNEWQTMKKDWQSHYEVMQVEIIPEIHIVHTGAITQPFGYKEGDLKQ</sequence>
<keyword evidence="6" id="KW-0564">Palmitate</keyword>
<keyword evidence="11" id="KW-1185">Reference proteome</keyword>
<dbReference type="Proteomes" id="UP000245634">
    <property type="component" value="Unassembled WGS sequence"/>
</dbReference>
<evidence type="ECO:0000256" key="3">
    <source>
        <dbReference type="ARBA" id="ARBA00022544"/>
    </source>
</evidence>
<dbReference type="PROSITE" id="PS51257">
    <property type="entry name" value="PROKAR_LIPOPROTEIN"/>
    <property type="match status" value="1"/>
</dbReference>
<dbReference type="GO" id="GO:0016020">
    <property type="term" value="C:membrane"/>
    <property type="evidence" value="ECO:0007669"/>
    <property type="project" value="UniProtKB-SubCell"/>
</dbReference>
<feature type="domain" description="Spore germination protein N-terminal" evidence="9">
    <location>
        <begin position="23"/>
        <end position="197"/>
    </location>
</feature>
<keyword evidence="5" id="KW-0472">Membrane</keyword>